<reference evidence="1 2" key="1">
    <citation type="journal article" date="2016" name="Mol. Biol. Evol.">
        <title>Comparative Genomics of Early-Diverging Mushroom-Forming Fungi Provides Insights into the Origins of Lignocellulose Decay Capabilities.</title>
        <authorList>
            <person name="Nagy L.G."/>
            <person name="Riley R."/>
            <person name="Tritt A."/>
            <person name="Adam C."/>
            <person name="Daum C."/>
            <person name="Floudas D."/>
            <person name="Sun H."/>
            <person name="Yadav J.S."/>
            <person name="Pangilinan J."/>
            <person name="Larsson K.H."/>
            <person name="Matsuura K."/>
            <person name="Barry K."/>
            <person name="Labutti K."/>
            <person name="Kuo R."/>
            <person name="Ohm R.A."/>
            <person name="Bhattacharya S.S."/>
            <person name="Shirouzu T."/>
            <person name="Yoshinaga Y."/>
            <person name="Martin F.M."/>
            <person name="Grigoriev I.V."/>
            <person name="Hibbett D.S."/>
        </authorList>
    </citation>
    <scope>NUCLEOTIDE SEQUENCE [LARGE SCALE GENOMIC DNA]</scope>
    <source>
        <strain evidence="1 2">HHB10207 ss-3</strain>
    </source>
</reference>
<gene>
    <name evidence="1" type="ORF">SISSUDRAFT_1053137</name>
</gene>
<organism evidence="1 2">
    <name type="scientific">Sistotremastrum suecicum HHB10207 ss-3</name>
    <dbReference type="NCBI Taxonomy" id="1314776"/>
    <lineage>
        <taxon>Eukaryota</taxon>
        <taxon>Fungi</taxon>
        <taxon>Dikarya</taxon>
        <taxon>Basidiomycota</taxon>
        <taxon>Agaricomycotina</taxon>
        <taxon>Agaricomycetes</taxon>
        <taxon>Sistotremastrales</taxon>
        <taxon>Sistotremastraceae</taxon>
        <taxon>Sistotremastrum</taxon>
    </lineage>
</organism>
<keyword evidence="2" id="KW-1185">Reference proteome</keyword>
<accession>A0A165ZE55</accession>
<evidence type="ECO:0000313" key="1">
    <source>
        <dbReference type="EMBL" id="KZT34218.1"/>
    </source>
</evidence>
<evidence type="ECO:0000313" key="2">
    <source>
        <dbReference type="Proteomes" id="UP000076798"/>
    </source>
</evidence>
<dbReference type="AlphaFoldDB" id="A0A165ZE55"/>
<sequence length="96" mass="10608">MSGSIDMAGRKKTCCLDLDPLEVKLSGHVSARGHVGINFCQCEVMDHSLIESYTVYHGTPKGKTNGDQLTPESLINFMVKFSSINSRLDQSELLEF</sequence>
<name>A0A165ZE55_9AGAM</name>
<protein>
    <submittedName>
        <fullName evidence="1">Uncharacterized protein</fullName>
    </submittedName>
</protein>
<dbReference type="Proteomes" id="UP000076798">
    <property type="component" value="Unassembled WGS sequence"/>
</dbReference>
<dbReference type="EMBL" id="KV428193">
    <property type="protein sequence ID" value="KZT34218.1"/>
    <property type="molecule type" value="Genomic_DNA"/>
</dbReference>
<proteinExistence type="predicted"/>